<feature type="domain" description="DhaL" evidence="3">
    <location>
        <begin position="8"/>
        <end position="208"/>
    </location>
</feature>
<reference evidence="4" key="1">
    <citation type="submission" date="2021-11" db="EMBL/GenBank/DDBJ databases">
        <title>Description of a new species Pelosinus isolated from the bottom sediments of Lake Baikal.</title>
        <authorList>
            <person name="Zakharyuk A."/>
        </authorList>
    </citation>
    <scope>NUCLEOTIDE SEQUENCE</scope>
    <source>
        <strain evidence="4">Bkl1</strain>
    </source>
</reference>
<dbReference type="Pfam" id="PF02734">
    <property type="entry name" value="Dak2"/>
    <property type="match status" value="1"/>
</dbReference>
<dbReference type="RefSeq" id="WP_229536280.1">
    <property type="nucleotide sequence ID" value="NZ_JAJHJB010000030.1"/>
</dbReference>
<dbReference type="InterPro" id="IPR004007">
    <property type="entry name" value="DhaL_dom"/>
</dbReference>
<evidence type="ECO:0000256" key="2">
    <source>
        <dbReference type="ARBA" id="ARBA00022777"/>
    </source>
</evidence>
<dbReference type="EMBL" id="JAJHJB010000030">
    <property type="protein sequence ID" value="MCC5467264.1"/>
    <property type="molecule type" value="Genomic_DNA"/>
</dbReference>
<keyword evidence="1" id="KW-0808">Transferase</keyword>
<dbReference type="SMART" id="SM01120">
    <property type="entry name" value="Dak2"/>
    <property type="match status" value="1"/>
</dbReference>
<proteinExistence type="predicted"/>
<dbReference type="PANTHER" id="PTHR28629:SF4">
    <property type="entry name" value="TRIOKINASE_FMN CYCLASE"/>
    <property type="match status" value="1"/>
</dbReference>
<gene>
    <name evidence="4" type="ORF">LMF89_18170</name>
</gene>
<dbReference type="PANTHER" id="PTHR28629">
    <property type="entry name" value="TRIOKINASE/FMN CYCLASE"/>
    <property type="match status" value="1"/>
</dbReference>
<evidence type="ECO:0000256" key="1">
    <source>
        <dbReference type="ARBA" id="ARBA00022679"/>
    </source>
</evidence>
<protein>
    <submittedName>
        <fullName evidence="4">DAK2 domain-containing protein</fullName>
    </submittedName>
</protein>
<keyword evidence="5" id="KW-1185">Reference proteome</keyword>
<keyword evidence="2" id="KW-0418">Kinase</keyword>
<organism evidence="4 5">
    <name type="scientific">Pelosinus baikalensis</name>
    <dbReference type="NCBI Taxonomy" id="2892015"/>
    <lineage>
        <taxon>Bacteria</taxon>
        <taxon>Bacillati</taxon>
        <taxon>Bacillota</taxon>
        <taxon>Negativicutes</taxon>
        <taxon>Selenomonadales</taxon>
        <taxon>Sporomusaceae</taxon>
        <taxon>Pelosinus</taxon>
    </lineage>
</organism>
<dbReference type="InterPro" id="IPR036117">
    <property type="entry name" value="DhaL_dom_sf"/>
</dbReference>
<dbReference type="Proteomes" id="UP001165492">
    <property type="component" value="Unassembled WGS sequence"/>
</dbReference>
<dbReference type="SUPFAM" id="SSF101473">
    <property type="entry name" value="DhaL-like"/>
    <property type="match status" value="1"/>
</dbReference>
<evidence type="ECO:0000313" key="5">
    <source>
        <dbReference type="Proteomes" id="UP001165492"/>
    </source>
</evidence>
<comment type="caution">
    <text evidence="4">The sequence shown here is derived from an EMBL/GenBank/DDBJ whole genome shotgun (WGS) entry which is preliminary data.</text>
</comment>
<dbReference type="Gene3D" id="1.25.40.340">
    <property type="match status" value="1"/>
</dbReference>
<evidence type="ECO:0000259" key="3">
    <source>
        <dbReference type="PROSITE" id="PS51480"/>
    </source>
</evidence>
<dbReference type="InterPro" id="IPR050861">
    <property type="entry name" value="Dihydroxyacetone_Kinase"/>
</dbReference>
<sequence>MIVSLTTEETRQMFLYLSKQIIANQSLLIELDKKVGGKAHGGEITKGFSAIIDTLSQQRPFDINDIFKDSGIAMLSSTKGFSGIIFGTLFLGGVSGMPIIDELHVKQLSAIFDKASQILKAWGADHIDGKIMIHTFESAIIAFSHSAKEGDTLLQALQVGEISAKEALEHLKHYQTSFDPAIYISEKVVSYYDPGAAIIWLILKSMREWVASLENVRSTMNA</sequence>
<dbReference type="PROSITE" id="PS51480">
    <property type="entry name" value="DHAL"/>
    <property type="match status" value="1"/>
</dbReference>
<name>A0ABS8HXN5_9FIRM</name>
<accession>A0ABS8HXN5</accession>
<evidence type="ECO:0000313" key="4">
    <source>
        <dbReference type="EMBL" id="MCC5467264.1"/>
    </source>
</evidence>